<keyword evidence="3" id="KW-1185">Reference proteome</keyword>
<protein>
    <recommendedName>
        <fullName evidence="4">Ankyrin repeat protein</fullName>
    </recommendedName>
</protein>
<dbReference type="AlphaFoldDB" id="A0A9P8L8H2"/>
<sequence length="110" mass="11997">MNWFKVAIAAGAFEEQTIEGTDKLSASAKTLRMQVTQKAPQKTPTRRERVPQVAALATGASDSDKKLIDATSRGQKAVVHRLLEEGAHVNARNKFGWTVLHLAARSGNEE</sequence>
<dbReference type="InterPro" id="IPR036770">
    <property type="entry name" value="Ankyrin_rpt-contain_sf"/>
</dbReference>
<evidence type="ECO:0000313" key="2">
    <source>
        <dbReference type="EMBL" id="KAH0556241.1"/>
    </source>
</evidence>
<dbReference type="SUPFAM" id="SSF48403">
    <property type="entry name" value="Ankyrin repeat"/>
    <property type="match status" value="1"/>
</dbReference>
<feature type="non-terminal residue" evidence="2">
    <location>
        <position position="110"/>
    </location>
</feature>
<evidence type="ECO:0008006" key="4">
    <source>
        <dbReference type="Google" id="ProtNLM"/>
    </source>
</evidence>
<dbReference type="Pfam" id="PF13637">
    <property type="entry name" value="Ank_4"/>
    <property type="match status" value="1"/>
</dbReference>
<comment type="caution">
    <text evidence="2">The sequence shown here is derived from an EMBL/GenBank/DDBJ whole genome shotgun (WGS) entry which is preliminary data.</text>
</comment>
<dbReference type="Proteomes" id="UP000750711">
    <property type="component" value="Unassembled WGS sequence"/>
</dbReference>
<dbReference type="InterPro" id="IPR002110">
    <property type="entry name" value="Ankyrin_rpt"/>
</dbReference>
<name>A0A9P8L8H2_9PEZI</name>
<feature type="repeat" description="ANK" evidence="1">
    <location>
        <begin position="62"/>
        <end position="94"/>
    </location>
</feature>
<proteinExistence type="predicted"/>
<dbReference type="Gene3D" id="1.25.40.20">
    <property type="entry name" value="Ankyrin repeat-containing domain"/>
    <property type="match status" value="1"/>
</dbReference>
<accession>A0A9P8L8H2</accession>
<keyword evidence="1" id="KW-0040">ANK repeat</keyword>
<evidence type="ECO:0000313" key="3">
    <source>
        <dbReference type="Proteomes" id="UP000750711"/>
    </source>
</evidence>
<gene>
    <name evidence="2" type="ORF">GP486_005831</name>
</gene>
<dbReference type="EMBL" id="JAGHQM010001171">
    <property type="protein sequence ID" value="KAH0556241.1"/>
    <property type="molecule type" value="Genomic_DNA"/>
</dbReference>
<evidence type="ECO:0000256" key="1">
    <source>
        <dbReference type="PROSITE-ProRule" id="PRU00023"/>
    </source>
</evidence>
<dbReference type="PROSITE" id="PS50088">
    <property type="entry name" value="ANK_REPEAT"/>
    <property type="match status" value="1"/>
</dbReference>
<organism evidence="2 3">
    <name type="scientific">Trichoglossum hirsutum</name>
    <dbReference type="NCBI Taxonomy" id="265104"/>
    <lineage>
        <taxon>Eukaryota</taxon>
        <taxon>Fungi</taxon>
        <taxon>Dikarya</taxon>
        <taxon>Ascomycota</taxon>
        <taxon>Pezizomycotina</taxon>
        <taxon>Geoglossomycetes</taxon>
        <taxon>Geoglossales</taxon>
        <taxon>Geoglossaceae</taxon>
        <taxon>Trichoglossum</taxon>
    </lineage>
</organism>
<reference evidence="2" key="1">
    <citation type="submission" date="2021-03" db="EMBL/GenBank/DDBJ databases">
        <title>Comparative genomics and phylogenomic investigation of the class Geoglossomycetes provide insights into ecological specialization and systematics.</title>
        <authorList>
            <person name="Melie T."/>
            <person name="Pirro S."/>
            <person name="Miller A.N."/>
            <person name="Quandt A."/>
        </authorList>
    </citation>
    <scope>NUCLEOTIDE SEQUENCE</scope>
    <source>
        <strain evidence="2">CAQ_001_2017</strain>
    </source>
</reference>